<keyword evidence="6" id="KW-1185">Reference proteome</keyword>
<organism evidence="5 6">
    <name type="scientific">Cytobacillus mangrovibacter</name>
    <dbReference type="NCBI Taxonomy" id="3299024"/>
    <lineage>
        <taxon>Bacteria</taxon>
        <taxon>Bacillati</taxon>
        <taxon>Bacillota</taxon>
        <taxon>Bacilli</taxon>
        <taxon>Bacillales</taxon>
        <taxon>Bacillaceae</taxon>
        <taxon>Cytobacillus</taxon>
    </lineage>
</organism>
<evidence type="ECO:0000256" key="1">
    <source>
        <dbReference type="ARBA" id="ARBA00001974"/>
    </source>
</evidence>
<comment type="caution">
    <text evidence="5">The sequence shown here is derived from an EMBL/GenBank/DDBJ whole genome shotgun (WGS) entry which is preliminary data.</text>
</comment>
<dbReference type="EMBL" id="JBIACJ010000007">
    <property type="protein sequence ID" value="MFE8697395.1"/>
    <property type="molecule type" value="Genomic_DNA"/>
</dbReference>
<name>A0ABW6K358_9BACI</name>
<dbReference type="SUPFAM" id="SSF51905">
    <property type="entry name" value="FAD/NAD(P)-binding domain"/>
    <property type="match status" value="1"/>
</dbReference>
<evidence type="ECO:0000259" key="4">
    <source>
        <dbReference type="Pfam" id="PF01593"/>
    </source>
</evidence>
<comment type="similarity">
    <text evidence="2">Belongs to the flavin monoamine oxidase family.</text>
</comment>
<dbReference type="PRINTS" id="PR00757">
    <property type="entry name" value="AMINEOXDASEF"/>
</dbReference>
<protein>
    <submittedName>
        <fullName evidence="5">Flavin monoamine oxidase family protein</fullName>
    </submittedName>
</protein>
<dbReference type="InterPro" id="IPR002937">
    <property type="entry name" value="Amino_oxidase"/>
</dbReference>
<dbReference type="SUPFAM" id="SSF54373">
    <property type="entry name" value="FAD-linked reductases, C-terminal domain"/>
    <property type="match status" value="1"/>
</dbReference>
<evidence type="ECO:0000313" key="6">
    <source>
        <dbReference type="Proteomes" id="UP001601058"/>
    </source>
</evidence>
<comment type="cofactor">
    <cofactor evidence="1">
        <name>FAD</name>
        <dbReference type="ChEBI" id="CHEBI:57692"/>
    </cofactor>
</comment>
<dbReference type="InterPro" id="IPR050703">
    <property type="entry name" value="Flavin_MAO"/>
</dbReference>
<evidence type="ECO:0000256" key="3">
    <source>
        <dbReference type="ARBA" id="ARBA00023002"/>
    </source>
</evidence>
<evidence type="ECO:0000313" key="5">
    <source>
        <dbReference type="EMBL" id="MFE8697395.1"/>
    </source>
</evidence>
<dbReference type="Proteomes" id="UP001601058">
    <property type="component" value="Unassembled WGS sequence"/>
</dbReference>
<dbReference type="RefSeq" id="WP_389220503.1">
    <property type="nucleotide sequence ID" value="NZ_JBIACJ010000007.1"/>
</dbReference>
<dbReference type="Gene3D" id="3.50.50.60">
    <property type="entry name" value="FAD/NAD(P)-binding domain"/>
    <property type="match status" value="1"/>
</dbReference>
<reference evidence="5 6" key="1">
    <citation type="submission" date="2024-08" db="EMBL/GenBank/DDBJ databases">
        <title>Two novel Cytobacillus novel species.</title>
        <authorList>
            <person name="Liu G."/>
        </authorList>
    </citation>
    <scope>NUCLEOTIDE SEQUENCE [LARGE SCALE GENOMIC DNA]</scope>
    <source>
        <strain evidence="5 6">FJAT-53684</strain>
    </source>
</reference>
<keyword evidence="3" id="KW-0560">Oxidoreductase</keyword>
<sequence length="423" mass="47726">MHEHYDVIIIGAGLAGLSAAKVLNEKGVNFKIIEAASRAGGKVLSSERMDRYFELGAQFVNEDMTEMTGLIKAAGMEIKRTDITENSVEIDEITKKAVDRFLNDIQKELNAEMKAKDERLSNLYEKRIKDNHLIKIIRSYHSELLNINPKYLSSKAVVDSSERYLSKKSDLTHQASGPLSNLILYLEGISQDRIVYNEPVKEVFETDKGYSVRSVKNEYKANAVIVAIPPTAASRIVYSPNLKSHFQEALNSYTDGAIIKITWVYEKAFWHRYLVEEKVKRLKGVIYTNPEGIAVVDSSKAEEESRLTMFIGADIAKMLAKRDKAQRLEFALRLLIDVFGEKARNYVDAEERIWVEDPYCGGGYSAKIHYGGLYNAADLLREAYHKLIFSSSEIAHSFPHFMEGAVRSGKYAANCILEAIDGR</sequence>
<gene>
    <name evidence="5" type="ORF">ACFYKT_13715</name>
</gene>
<feature type="domain" description="Amine oxidase" evidence="4">
    <location>
        <begin position="87"/>
        <end position="417"/>
    </location>
</feature>
<dbReference type="PANTHER" id="PTHR43563:SF1">
    <property type="entry name" value="AMINE OXIDASE [FLAVIN-CONTAINING] B"/>
    <property type="match status" value="1"/>
</dbReference>
<dbReference type="PANTHER" id="PTHR43563">
    <property type="entry name" value="AMINE OXIDASE"/>
    <property type="match status" value="1"/>
</dbReference>
<accession>A0ABW6K358</accession>
<dbReference type="InterPro" id="IPR001613">
    <property type="entry name" value="Flavin_amine_oxidase"/>
</dbReference>
<proteinExistence type="inferred from homology"/>
<dbReference type="Pfam" id="PF01593">
    <property type="entry name" value="Amino_oxidase"/>
    <property type="match status" value="2"/>
</dbReference>
<dbReference type="InterPro" id="IPR036188">
    <property type="entry name" value="FAD/NAD-bd_sf"/>
</dbReference>
<evidence type="ECO:0000256" key="2">
    <source>
        <dbReference type="ARBA" id="ARBA00005995"/>
    </source>
</evidence>
<feature type="domain" description="Amine oxidase" evidence="4">
    <location>
        <begin position="14"/>
        <end position="81"/>
    </location>
</feature>